<dbReference type="PROSITE" id="PS00518">
    <property type="entry name" value="ZF_RING_1"/>
    <property type="match status" value="1"/>
</dbReference>
<feature type="compositionally biased region" description="Polar residues" evidence="5">
    <location>
        <begin position="89"/>
        <end position="100"/>
    </location>
</feature>
<evidence type="ECO:0000256" key="3">
    <source>
        <dbReference type="ARBA" id="ARBA00022833"/>
    </source>
</evidence>
<feature type="region of interest" description="Disordered" evidence="5">
    <location>
        <begin position="28"/>
        <end position="175"/>
    </location>
</feature>
<dbReference type="AlphaFoldDB" id="A0A0P1A629"/>
<feature type="compositionally biased region" description="Basic and acidic residues" evidence="5">
    <location>
        <begin position="161"/>
        <end position="171"/>
    </location>
</feature>
<organism evidence="7 8">
    <name type="scientific">Plasmopara halstedii</name>
    <name type="common">Downy mildew of sunflower</name>
    <dbReference type="NCBI Taxonomy" id="4781"/>
    <lineage>
        <taxon>Eukaryota</taxon>
        <taxon>Sar</taxon>
        <taxon>Stramenopiles</taxon>
        <taxon>Oomycota</taxon>
        <taxon>Peronosporomycetes</taxon>
        <taxon>Peronosporales</taxon>
        <taxon>Peronosporaceae</taxon>
        <taxon>Plasmopara</taxon>
    </lineage>
</organism>
<dbReference type="InterPro" id="IPR017455">
    <property type="entry name" value="Znf_FYVE-rel"/>
</dbReference>
<feature type="compositionally biased region" description="Polar residues" evidence="5">
    <location>
        <begin position="40"/>
        <end position="66"/>
    </location>
</feature>
<dbReference type="InterPro" id="IPR011011">
    <property type="entry name" value="Znf_FYVE_PHD"/>
</dbReference>
<name>A0A0P1A629_PLAHL</name>
<dbReference type="GO" id="GO:0008270">
    <property type="term" value="F:zinc ion binding"/>
    <property type="evidence" value="ECO:0007669"/>
    <property type="project" value="UniProtKB-KW"/>
</dbReference>
<dbReference type="EMBL" id="CCYD01000109">
    <property type="protein sequence ID" value="CEG36024.1"/>
    <property type="molecule type" value="Genomic_DNA"/>
</dbReference>
<dbReference type="SUPFAM" id="SSF55961">
    <property type="entry name" value="Bet v1-like"/>
    <property type="match status" value="1"/>
</dbReference>
<dbReference type="InterPro" id="IPR052727">
    <property type="entry name" value="Rab4/Rab5_effector"/>
</dbReference>
<keyword evidence="8" id="KW-1185">Reference proteome</keyword>
<dbReference type="InterPro" id="IPR023393">
    <property type="entry name" value="START-like_dom_sf"/>
</dbReference>
<dbReference type="OrthoDB" id="116827at2759"/>
<feature type="compositionally biased region" description="Polar residues" evidence="5">
    <location>
        <begin position="122"/>
        <end position="143"/>
    </location>
</feature>
<dbReference type="SMART" id="SM00064">
    <property type="entry name" value="FYVE"/>
    <property type="match status" value="1"/>
</dbReference>
<dbReference type="PANTHER" id="PTHR13510">
    <property type="entry name" value="FYVE-FINGER-CONTAINING RAB5 EFFECTOR PROTEIN RABENOSYN-5-RELATED"/>
    <property type="match status" value="1"/>
</dbReference>
<evidence type="ECO:0000256" key="4">
    <source>
        <dbReference type="PROSITE-ProRule" id="PRU00091"/>
    </source>
</evidence>
<dbReference type="Gene3D" id="3.30.40.10">
    <property type="entry name" value="Zinc/RING finger domain, C3HC4 (zinc finger)"/>
    <property type="match status" value="1"/>
</dbReference>
<evidence type="ECO:0000313" key="7">
    <source>
        <dbReference type="EMBL" id="CEG36024.1"/>
    </source>
</evidence>
<keyword evidence="3" id="KW-0862">Zinc</keyword>
<keyword evidence="1" id="KW-0479">Metal-binding</keyword>
<evidence type="ECO:0000313" key="8">
    <source>
        <dbReference type="Proteomes" id="UP000054928"/>
    </source>
</evidence>
<keyword evidence="2 4" id="KW-0863">Zinc-finger</keyword>
<dbReference type="OMA" id="TIATEMI"/>
<evidence type="ECO:0000256" key="2">
    <source>
        <dbReference type="ARBA" id="ARBA00022771"/>
    </source>
</evidence>
<feature type="compositionally biased region" description="Polar residues" evidence="5">
    <location>
        <begin position="187"/>
        <end position="211"/>
    </location>
</feature>
<proteinExistence type="predicted"/>
<dbReference type="InterPro" id="IPR000306">
    <property type="entry name" value="Znf_FYVE"/>
</dbReference>
<dbReference type="InterPro" id="IPR013083">
    <property type="entry name" value="Znf_RING/FYVE/PHD"/>
</dbReference>
<dbReference type="SUPFAM" id="SSF57903">
    <property type="entry name" value="FYVE/PHD zinc finger"/>
    <property type="match status" value="1"/>
</dbReference>
<evidence type="ECO:0000256" key="5">
    <source>
        <dbReference type="SAM" id="MobiDB-lite"/>
    </source>
</evidence>
<dbReference type="PANTHER" id="PTHR13510:SF44">
    <property type="entry name" value="RABENOSYN-5"/>
    <property type="match status" value="1"/>
</dbReference>
<accession>A0A0P1A629</accession>
<dbReference type="CDD" id="cd00065">
    <property type="entry name" value="FYVE_like_SF"/>
    <property type="match status" value="1"/>
</dbReference>
<dbReference type="RefSeq" id="XP_024572393.1">
    <property type="nucleotide sequence ID" value="XM_024730692.1"/>
</dbReference>
<evidence type="ECO:0000259" key="6">
    <source>
        <dbReference type="PROSITE" id="PS50178"/>
    </source>
</evidence>
<evidence type="ECO:0000256" key="1">
    <source>
        <dbReference type="ARBA" id="ARBA00022723"/>
    </source>
</evidence>
<dbReference type="Gene3D" id="3.30.530.20">
    <property type="match status" value="1"/>
</dbReference>
<dbReference type="PROSITE" id="PS50178">
    <property type="entry name" value="ZF_FYVE"/>
    <property type="match status" value="1"/>
</dbReference>
<dbReference type="STRING" id="4781.A0A0P1A629"/>
<feature type="region of interest" description="Disordered" evidence="5">
    <location>
        <begin position="187"/>
        <end position="214"/>
    </location>
</feature>
<reference evidence="8" key="1">
    <citation type="submission" date="2014-09" db="EMBL/GenBank/DDBJ databases">
        <authorList>
            <person name="Sharma Rahul"/>
            <person name="Thines Marco"/>
        </authorList>
    </citation>
    <scope>NUCLEOTIDE SEQUENCE [LARGE SCALE GENOMIC DNA]</scope>
</reference>
<feature type="domain" description="FYVE-type" evidence="6">
    <location>
        <begin position="471"/>
        <end position="531"/>
    </location>
</feature>
<dbReference type="Proteomes" id="UP000054928">
    <property type="component" value="Unassembled WGS sequence"/>
</dbReference>
<protein>
    <recommendedName>
        <fullName evidence="6">FYVE-type domain-containing protein</fullName>
    </recommendedName>
</protein>
<dbReference type="GeneID" id="36395401"/>
<dbReference type="Pfam" id="PF01363">
    <property type="entry name" value="FYVE"/>
    <property type="match status" value="1"/>
</dbReference>
<dbReference type="InterPro" id="IPR017907">
    <property type="entry name" value="Znf_RING_CS"/>
</dbReference>
<sequence length="540" mass="61377">MSLSATHSDNAGMLMRLERQEAIDCASDSNQLHHQRNHTNPRTTKPSSIPLQPSESQKAQKQSRLSQQRHELKPTQHPQRRRQSHEPHVSTQNLLQAPQRHSQHQPRPSRVSFKHTVVVHRPSTSQSALRTRGQSDQAPGSRTRNFRPSPGPLLPVNSRSDQSEQRRHMQDLSDNQAMVQATSVRINRANSSPEQPFRSHNSNLPRSNTETYAELSRARRREIISRVNESVQTVMGSMLSDKSKSVQWKPKLRKKDISYFTDEMTVKAGQTRFCCVSHSHASVEDIMELFVVSEEESMRRNIRVLSDTLLEARIVSILRRPTKERPMNSIYIRHACHQTPGLLMNRKVCLIVATDIIHQPDGSVIGYCLWDSIDDPEFVETTNKSNLQSCTMFRSGFFLRRSGRTSSSQNDQILTKIVYMVGLEPGGWAPGFTARLLMEKFGDNLLRLCSHFRRKRLDSRTFVKKTQWVSKLSAKSCRNCKKSFQVLSTRVNCHSCGHVVCRSCATKESVELHAVGLVPMHICFLCLKKAGLPIPPSGTN</sequence>